<dbReference type="InterPro" id="IPR011032">
    <property type="entry name" value="GroES-like_sf"/>
</dbReference>
<dbReference type="InterPro" id="IPR020843">
    <property type="entry name" value="ER"/>
</dbReference>
<protein>
    <submittedName>
        <fullName evidence="4">NADPH:quinone reductase-like Zn-dependent oxidoreductase</fullName>
    </submittedName>
</protein>
<feature type="domain" description="Enoyl reductase (ER)" evidence="3">
    <location>
        <begin position="12"/>
        <end position="306"/>
    </location>
</feature>
<dbReference type="SUPFAM" id="SSF50129">
    <property type="entry name" value="GroES-like"/>
    <property type="match status" value="1"/>
</dbReference>
<dbReference type="Gene3D" id="3.90.180.10">
    <property type="entry name" value="Medium-chain alcohol dehydrogenases, catalytic domain"/>
    <property type="match status" value="1"/>
</dbReference>
<dbReference type="Pfam" id="PF08240">
    <property type="entry name" value="ADH_N"/>
    <property type="match status" value="1"/>
</dbReference>
<evidence type="ECO:0000259" key="3">
    <source>
        <dbReference type="SMART" id="SM00829"/>
    </source>
</evidence>
<accession>A0ABY2FKY7</accession>
<dbReference type="Gene3D" id="3.40.50.720">
    <property type="entry name" value="NAD(P)-binding Rossmann-like Domain"/>
    <property type="match status" value="1"/>
</dbReference>
<dbReference type="SUPFAM" id="SSF51735">
    <property type="entry name" value="NAD(P)-binding Rossmann-fold domains"/>
    <property type="match status" value="1"/>
</dbReference>
<organism evidence="4 5">
    <name type="scientific">Kribbella pratensis</name>
    <dbReference type="NCBI Taxonomy" id="2512112"/>
    <lineage>
        <taxon>Bacteria</taxon>
        <taxon>Bacillati</taxon>
        <taxon>Actinomycetota</taxon>
        <taxon>Actinomycetes</taxon>
        <taxon>Propionibacteriales</taxon>
        <taxon>Kribbellaceae</taxon>
        <taxon>Kribbella</taxon>
    </lineage>
</organism>
<dbReference type="InterPro" id="IPR013154">
    <property type="entry name" value="ADH-like_N"/>
</dbReference>
<dbReference type="Proteomes" id="UP000295060">
    <property type="component" value="Unassembled WGS sequence"/>
</dbReference>
<dbReference type="PANTHER" id="PTHR48106">
    <property type="entry name" value="QUINONE OXIDOREDUCTASE PIG3-RELATED"/>
    <property type="match status" value="1"/>
</dbReference>
<evidence type="ECO:0000256" key="1">
    <source>
        <dbReference type="ARBA" id="ARBA00022857"/>
    </source>
</evidence>
<sequence length="311" mass="31983">MSTRGTVLRSHGPGEQLKAEAVELTAGPGETLVEMRLAAVTPLDRSTLAGKQPSVPFMPGSEGAGVVVRSDAFEAGTPVVVRGEGVGVTRDGVWGRYAVVPNAAVHRLPSSLEPGTALALMTPALTAHTAVRRVADVQEGETVVVTGVTGLVGHMCAAIARSAGASRVIGLVSLDDRADGATGVVDQLVRVDGLGQVGRELPWCDAVIDTMGGPVAGGVLGHISPGGRIAALGYKAGEFTTIDLHQLIGRDLRVLPVNLQRTTLAPDAVGQALADIAAVSWRADYEVVPAERIGDVLDRQAGRVLLDLTGL</sequence>
<reference evidence="4 5" key="1">
    <citation type="submission" date="2019-03" db="EMBL/GenBank/DDBJ databases">
        <title>Genomic Encyclopedia of Type Strains, Phase III (KMG-III): the genomes of soil and plant-associated and newly described type strains.</title>
        <authorList>
            <person name="Whitman W."/>
        </authorList>
    </citation>
    <scope>NUCLEOTIDE SEQUENCE [LARGE SCALE GENOMIC DNA]</scope>
    <source>
        <strain evidence="4 5">VKMAc-2574</strain>
    </source>
</reference>
<dbReference type="EMBL" id="SODU01000001">
    <property type="protein sequence ID" value="TDW93785.1"/>
    <property type="molecule type" value="Genomic_DNA"/>
</dbReference>
<evidence type="ECO:0000256" key="2">
    <source>
        <dbReference type="ARBA" id="ARBA00023002"/>
    </source>
</evidence>
<evidence type="ECO:0000313" key="4">
    <source>
        <dbReference type="EMBL" id="TDW93785.1"/>
    </source>
</evidence>
<proteinExistence type="predicted"/>
<dbReference type="SMART" id="SM00829">
    <property type="entry name" value="PKS_ER"/>
    <property type="match status" value="1"/>
</dbReference>
<dbReference type="InterPro" id="IPR036291">
    <property type="entry name" value="NAD(P)-bd_dom_sf"/>
</dbReference>
<dbReference type="RefSeq" id="WP_134126895.1">
    <property type="nucleotide sequence ID" value="NZ_SODU01000001.1"/>
</dbReference>
<name>A0ABY2FKY7_9ACTN</name>
<keyword evidence="1" id="KW-0521">NADP</keyword>
<evidence type="ECO:0000313" key="5">
    <source>
        <dbReference type="Proteomes" id="UP000295060"/>
    </source>
</evidence>
<keyword evidence="5" id="KW-1185">Reference proteome</keyword>
<keyword evidence="2" id="KW-0560">Oxidoreductase</keyword>
<gene>
    <name evidence="4" type="ORF">EV137_1078</name>
</gene>
<comment type="caution">
    <text evidence="4">The sequence shown here is derived from an EMBL/GenBank/DDBJ whole genome shotgun (WGS) entry which is preliminary data.</text>
</comment>